<dbReference type="EMBL" id="CAJOBO010000604">
    <property type="protein sequence ID" value="CAF4256736.1"/>
    <property type="molecule type" value="Genomic_DNA"/>
</dbReference>
<feature type="domain" description="LIM zinc-binding" evidence="5">
    <location>
        <begin position="502"/>
        <end position="562"/>
    </location>
</feature>
<feature type="domain" description="LIM zinc-binding" evidence="5">
    <location>
        <begin position="563"/>
        <end position="636"/>
    </location>
</feature>
<keyword evidence="3 4" id="KW-0440">LIM domain</keyword>
<dbReference type="GO" id="GO:0005634">
    <property type="term" value="C:nucleus"/>
    <property type="evidence" value="ECO:0007669"/>
    <property type="project" value="TreeGrafter"/>
</dbReference>
<dbReference type="GO" id="GO:0046872">
    <property type="term" value="F:metal ion binding"/>
    <property type="evidence" value="ECO:0007669"/>
    <property type="project" value="UniProtKB-KW"/>
</dbReference>
<reference evidence="6" key="1">
    <citation type="submission" date="2021-02" db="EMBL/GenBank/DDBJ databases">
        <authorList>
            <person name="Nowell W R."/>
        </authorList>
    </citation>
    <scope>NUCLEOTIDE SEQUENCE</scope>
</reference>
<keyword evidence="1 4" id="KW-0479">Metal-binding</keyword>
<evidence type="ECO:0000313" key="8">
    <source>
        <dbReference type="Proteomes" id="UP000663851"/>
    </source>
</evidence>
<dbReference type="GO" id="GO:0003714">
    <property type="term" value="F:transcription corepressor activity"/>
    <property type="evidence" value="ECO:0007669"/>
    <property type="project" value="TreeGrafter"/>
</dbReference>
<dbReference type="Proteomes" id="UP000663851">
    <property type="component" value="Unassembled WGS sequence"/>
</dbReference>
<evidence type="ECO:0000256" key="3">
    <source>
        <dbReference type="ARBA" id="ARBA00023038"/>
    </source>
</evidence>
<sequence length="638" mass="72707">MGMNPKLISRVCNSTVLSNKTEQERMVECKQIELPTPLPLSLLRNDRSTLTTNEWTLLSNILHAFDEQNPSAQIQSSLHELSLLPPKLRLKSSDTYNMVGQFFTGIQSFIEHSPNLHALSIDARRALTKHNLSSTGAYNGIFLCRELDLYNNSVFFNAASAYYGAEFLMDCSRNSARCDPNGSLIKIMLFVIIFSSNCSIVTFDEKEHIIIISKSMDLVRIQNVHVTILWKYLVYLYGFKEAALRFSSLVKNILDVTHMLELMPKNEIHNTMVETIAIETERVLLLSREPSIDNRIINFEQQFDMNYTPINRAQDQSPSPFPAPPFHNSSTLYINQQRPVLHLPRPRFNVTVNGRLHSHHQQQNTNRTHDFSRITIRTPNIRPPRTRIPSFNTLMPIAHASENASSAMNDVHRKLAALTSRLEKELETEATVGEYYGQCTKCGESVTGSSEGCQAMGELYHNDCFKCAVCSRTLRGKAFYLIHDQVYCEEDYLFTGFQQTAEKCCMCDHLIMDKMLQALGNAYHPGCFRCSICNECLDGLPFTVDKERRLFCLYDYHNTYAPRCAKCAYPICPEENSDETTRVIAMNLNFHVECYRCEDCQCKLSDEQTIAALGGCCPLADGTLLCYRCHILRDDNDN</sequence>
<evidence type="ECO:0000259" key="5">
    <source>
        <dbReference type="PROSITE" id="PS50023"/>
    </source>
</evidence>
<dbReference type="PROSITE" id="PS50023">
    <property type="entry name" value="LIM_DOMAIN_2"/>
    <property type="match status" value="3"/>
</dbReference>
<dbReference type="FunFam" id="2.10.110.10:FF:000057">
    <property type="entry name" value="Zyxin"/>
    <property type="match status" value="1"/>
</dbReference>
<evidence type="ECO:0000256" key="4">
    <source>
        <dbReference type="PROSITE-ProRule" id="PRU00125"/>
    </source>
</evidence>
<comment type="caution">
    <text evidence="6">The sequence shown here is derived from an EMBL/GenBank/DDBJ whole genome shotgun (WGS) entry which is preliminary data.</text>
</comment>
<evidence type="ECO:0000256" key="1">
    <source>
        <dbReference type="ARBA" id="ARBA00022723"/>
    </source>
</evidence>
<dbReference type="InterPro" id="IPR047247">
    <property type="entry name" value="Ajuba-like_LIM2"/>
</dbReference>
<evidence type="ECO:0000313" key="7">
    <source>
        <dbReference type="EMBL" id="CAF4517173.1"/>
    </source>
</evidence>
<protein>
    <recommendedName>
        <fullName evidence="5">LIM zinc-binding domain-containing protein</fullName>
    </recommendedName>
</protein>
<dbReference type="InterPro" id="IPR047172">
    <property type="entry name" value="Ajuba-like"/>
</dbReference>
<proteinExistence type="predicted"/>
<dbReference type="Proteomes" id="UP000663838">
    <property type="component" value="Unassembled WGS sequence"/>
</dbReference>
<dbReference type="Gene3D" id="2.10.110.10">
    <property type="entry name" value="Cysteine Rich Protein"/>
    <property type="match status" value="3"/>
</dbReference>
<dbReference type="GO" id="GO:0005667">
    <property type="term" value="C:transcription regulator complex"/>
    <property type="evidence" value="ECO:0007669"/>
    <property type="project" value="TreeGrafter"/>
</dbReference>
<dbReference type="EMBL" id="CAJOBS010000183">
    <property type="protein sequence ID" value="CAF4517173.1"/>
    <property type="molecule type" value="Genomic_DNA"/>
</dbReference>
<feature type="domain" description="LIM zinc-binding" evidence="5">
    <location>
        <begin position="437"/>
        <end position="498"/>
    </location>
</feature>
<organism evidence="6 8">
    <name type="scientific">Rotaria socialis</name>
    <dbReference type="NCBI Taxonomy" id="392032"/>
    <lineage>
        <taxon>Eukaryota</taxon>
        <taxon>Metazoa</taxon>
        <taxon>Spiralia</taxon>
        <taxon>Gnathifera</taxon>
        <taxon>Rotifera</taxon>
        <taxon>Eurotatoria</taxon>
        <taxon>Bdelloidea</taxon>
        <taxon>Philodinida</taxon>
        <taxon>Philodinidae</taxon>
        <taxon>Rotaria</taxon>
    </lineage>
</organism>
<keyword evidence="2 4" id="KW-0862">Zinc</keyword>
<gene>
    <name evidence="6" type="ORF">HFQ381_LOCUS10798</name>
    <name evidence="7" type="ORF">TOA249_LOCUS4723</name>
</gene>
<dbReference type="CDD" id="cd09355">
    <property type="entry name" value="LIM2_Ajuba_like"/>
    <property type="match status" value="1"/>
</dbReference>
<evidence type="ECO:0000256" key="2">
    <source>
        <dbReference type="ARBA" id="ARBA00022833"/>
    </source>
</evidence>
<name>A0A820F622_9BILA</name>
<dbReference type="PANTHER" id="PTHR24219">
    <property type="entry name" value="LIM DOMAIN-CONTAINING PROTEIN JUB"/>
    <property type="match status" value="1"/>
</dbReference>
<dbReference type="InterPro" id="IPR001781">
    <property type="entry name" value="Znf_LIM"/>
</dbReference>
<dbReference type="Pfam" id="PF00412">
    <property type="entry name" value="LIM"/>
    <property type="match status" value="2"/>
</dbReference>
<dbReference type="GO" id="GO:0035331">
    <property type="term" value="P:negative regulation of hippo signaling"/>
    <property type="evidence" value="ECO:0007669"/>
    <property type="project" value="TreeGrafter"/>
</dbReference>
<dbReference type="SMART" id="SM00132">
    <property type="entry name" value="LIM"/>
    <property type="match status" value="3"/>
</dbReference>
<dbReference type="GO" id="GO:0007010">
    <property type="term" value="P:cytoskeleton organization"/>
    <property type="evidence" value="ECO:0007669"/>
    <property type="project" value="TreeGrafter"/>
</dbReference>
<dbReference type="GO" id="GO:0001666">
    <property type="term" value="P:response to hypoxia"/>
    <property type="evidence" value="ECO:0007669"/>
    <property type="project" value="TreeGrafter"/>
</dbReference>
<dbReference type="SUPFAM" id="SSF57716">
    <property type="entry name" value="Glucocorticoid receptor-like (DNA-binding domain)"/>
    <property type="match status" value="3"/>
</dbReference>
<dbReference type="AlphaFoldDB" id="A0A820F622"/>
<dbReference type="GO" id="GO:0000932">
    <property type="term" value="C:P-body"/>
    <property type="evidence" value="ECO:0007669"/>
    <property type="project" value="TreeGrafter"/>
</dbReference>
<dbReference type="PROSITE" id="PS00478">
    <property type="entry name" value="LIM_DOMAIN_1"/>
    <property type="match status" value="2"/>
</dbReference>
<dbReference type="GO" id="GO:0005912">
    <property type="term" value="C:adherens junction"/>
    <property type="evidence" value="ECO:0007669"/>
    <property type="project" value="TreeGrafter"/>
</dbReference>
<evidence type="ECO:0000313" key="6">
    <source>
        <dbReference type="EMBL" id="CAF4256736.1"/>
    </source>
</evidence>
<dbReference type="PANTHER" id="PTHR24219:SF4">
    <property type="entry name" value="LIM DOMAIN-CONTAINING PROTEIN JUB"/>
    <property type="match status" value="1"/>
</dbReference>
<accession>A0A820F622</accession>